<evidence type="ECO:0000256" key="5">
    <source>
        <dbReference type="SAM" id="MobiDB-lite"/>
    </source>
</evidence>
<dbReference type="Proteomes" id="UP000313359">
    <property type="component" value="Unassembled WGS sequence"/>
</dbReference>
<dbReference type="SUPFAM" id="SSF57850">
    <property type="entry name" value="RING/U-box"/>
    <property type="match status" value="1"/>
</dbReference>
<feature type="domain" description="RING-type" evidence="6">
    <location>
        <begin position="41"/>
        <end position="106"/>
    </location>
</feature>
<dbReference type="Pfam" id="PF00097">
    <property type="entry name" value="zf-C3HC4"/>
    <property type="match status" value="1"/>
</dbReference>
<dbReference type="PROSITE" id="PS50089">
    <property type="entry name" value="ZF_RING_2"/>
    <property type="match status" value="1"/>
</dbReference>
<dbReference type="InterPro" id="IPR013083">
    <property type="entry name" value="Znf_RING/FYVE/PHD"/>
</dbReference>
<keyword evidence="8" id="KW-1185">Reference proteome</keyword>
<dbReference type="OrthoDB" id="8062037at2759"/>
<dbReference type="GO" id="GO:0008270">
    <property type="term" value="F:zinc ion binding"/>
    <property type="evidence" value="ECO:0007669"/>
    <property type="project" value="UniProtKB-KW"/>
</dbReference>
<dbReference type="STRING" id="1328759.A0A5C2SUE4"/>
<dbReference type="Gene3D" id="3.30.40.10">
    <property type="entry name" value="Zinc/RING finger domain, C3HC4 (zinc finger)"/>
    <property type="match status" value="1"/>
</dbReference>
<evidence type="ECO:0000313" key="8">
    <source>
        <dbReference type="Proteomes" id="UP000313359"/>
    </source>
</evidence>
<keyword evidence="1" id="KW-0479">Metal-binding</keyword>
<evidence type="ECO:0000256" key="2">
    <source>
        <dbReference type="ARBA" id="ARBA00022771"/>
    </source>
</evidence>
<organism evidence="7 8">
    <name type="scientific">Lentinus tigrinus ALCF2SS1-6</name>
    <dbReference type="NCBI Taxonomy" id="1328759"/>
    <lineage>
        <taxon>Eukaryota</taxon>
        <taxon>Fungi</taxon>
        <taxon>Dikarya</taxon>
        <taxon>Basidiomycota</taxon>
        <taxon>Agaricomycotina</taxon>
        <taxon>Agaricomycetes</taxon>
        <taxon>Polyporales</taxon>
        <taxon>Polyporaceae</taxon>
        <taxon>Lentinus</taxon>
    </lineage>
</organism>
<gene>
    <name evidence="7" type="ORF">L227DRAFT_647913</name>
</gene>
<evidence type="ECO:0000256" key="3">
    <source>
        <dbReference type="ARBA" id="ARBA00022833"/>
    </source>
</evidence>
<dbReference type="InterPro" id="IPR001841">
    <property type="entry name" value="Znf_RING"/>
</dbReference>
<feature type="compositionally biased region" description="Acidic residues" evidence="5">
    <location>
        <begin position="118"/>
        <end position="139"/>
    </location>
</feature>
<evidence type="ECO:0000256" key="1">
    <source>
        <dbReference type="ARBA" id="ARBA00022723"/>
    </source>
</evidence>
<dbReference type="InterPro" id="IPR018957">
    <property type="entry name" value="Znf_C3HC4_RING-type"/>
</dbReference>
<dbReference type="PROSITE" id="PS00518">
    <property type="entry name" value="ZF_RING_1"/>
    <property type="match status" value="1"/>
</dbReference>
<dbReference type="AlphaFoldDB" id="A0A5C2SUE4"/>
<keyword evidence="3" id="KW-0862">Zinc</keyword>
<protein>
    <recommendedName>
        <fullName evidence="6">RING-type domain-containing protein</fullName>
    </recommendedName>
</protein>
<evidence type="ECO:0000313" key="7">
    <source>
        <dbReference type="EMBL" id="RPD66727.1"/>
    </source>
</evidence>
<sequence>MEHHEALDVAELHLSVQERIELAINRLPILVKEEIPLEDSCPICINPFEAVLEGKAHEGLGEASPGESDVDELAGVTKLVGCGHIFCRACLVEWIRGRHGTCPSCRNVFSSIKPPSDSDVESSDGDYVPGDDEDEDDDAFFDTDSEAFMETDSAFDDMDVEEDLEPEEDMEEDVDLEEWEAQAANTSMENWGLSDGDGSEDVSEVEGLAMSGELPLEDDGAGVYSDGGENSGALQAPQDGSTEPK</sequence>
<accession>A0A5C2SUE4</accession>
<dbReference type="InterPro" id="IPR017907">
    <property type="entry name" value="Znf_RING_CS"/>
</dbReference>
<dbReference type="SMART" id="SM00184">
    <property type="entry name" value="RING"/>
    <property type="match status" value="1"/>
</dbReference>
<feature type="region of interest" description="Disordered" evidence="5">
    <location>
        <begin position="182"/>
        <end position="245"/>
    </location>
</feature>
<feature type="region of interest" description="Disordered" evidence="5">
    <location>
        <begin position="113"/>
        <end position="139"/>
    </location>
</feature>
<proteinExistence type="predicted"/>
<evidence type="ECO:0000259" key="6">
    <source>
        <dbReference type="PROSITE" id="PS50089"/>
    </source>
</evidence>
<dbReference type="EMBL" id="ML122250">
    <property type="protein sequence ID" value="RPD66727.1"/>
    <property type="molecule type" value="Genomic_DNA"/>
</dbReference>
<reference evidence="7" key="1">
    <citation type="journal article" date="2018" name="Genome Biol. Evol.">
        <title>Genomics and development of Lentinus tigrinus, a white-rot wood-decaying mushroom with dimorphic fruiting bodies.</title>
        <authorList>
            <person name="Wu B."/>
            <person name="Xu Z."/>
            <person name="Knudson A."/>
            <person name="Carlson A."/>
            <person name="Chen N."/>
            <person name="Kovaka S."/>
            <person name="LaButti K."/>
            <person name="Lipzen A."/>
            <person name="Pennachio C."/>
            <person name="Riley R."/>
            <person name="Schakwitz W."/>
            <person name="Umezawa K."/>
            <person name="Ohm R.A."/>
            <person name="Grigoriev I.V."/>
            <person name="Nagy L.G."/>
            <person name="Gibbons J."/>
            <person name="Hibbett D."/>
        </authorList>
    </citation>
    <scope>NUCLEOTIDE SEQUENCE [LARGE SCALE GENOMIC DNA]</scope>
    <source>
        <strain evidence="7">ALCF2SS1-6</strain>
    </source>
</reference>
<name>A0A5C2SUE4_9APHY</name>
<keyword evidence="2 4" id="KW-0863">Zinc-finger</keyword>
<evidence type="ECO:0000256" key="4">
    <source>
        <dbReference type="PROSITE-ProRule" id="PRU00175"/>
    </source>
</evidence>